<dbReference type="EMBL" id="SOPX01000005">
    <property type="protein sequence ID" value="TFB28759.1"/>
    <property type="molecule type" value="Genomic_DNA"/>
</dbReference>
<dbReference type="Proteomes" id="UP000297429">
    <property type="component" value="Unassembled WGS sequence"/>
</dbReference>
<organism evidence="2 4">
    <name type="scientific">Pedobacter alluvionis</name>
    <dbReference type="NCBI Taxonomy" id="475253"/>
    <lineage>
        <taxon>Bacteria</taxon>
        <taxon>Pseudomonadati</taxon>
        <taxon>Bacteroidota</taxon>
        <taxon>Sphingobacteriia</taxon>
        <taxon>Sphingobacteriales</taxon>
        <taxon>Sphingobacteriaceae</taxon>
        <taxon>Pedobacter</taxon>
    </lineage>
</organism>
<reference evidence="3 5" key="2">
    <citation type="submission" date="2019-03" db="EMBL/GenBank/DDBJ databases">
        <authorList>
            <person name="He R.-H."/>
        </authorList>
    </citation>
    <scope>NUCLEOTIDE SEQUENCE [LARGE SCALE GENOMIC DNA]</scope>
    <source>
        <strain evidence="3 5">DSM 19624</strain>
    </source>
</reference>
<dbReference type="InterPro" id="IPR013766">
    <property type="entry name" value="Thioredoxin_domain"/>
</dbReference>
<evidence type="ECO:0000313" key="5">
    <source>
        <dbReference type="Proteomes" id="UP000297429"/>
    </source>
</evidence>
<dbReference type="InterPro" id="IPR036249">
    <property type="entry name" value="Thioredoxin-like_sf"/>
</dbReference>
<evidence type="ECO:0000313" key="2">
    <source>
        <dbReference type="EMBL" id="RLJ71982.1"/>
    </source>
</evidence>
<dbReference type="AlphaFoldDB" id="A0A497XXE2"/>
<feature type="domain" description="Thioredoxin" evidence="1">
    <location>
        <begin position="34"/>
        <end position="172"/>
    </location>
</feature>
<dbReference type="Pfam" id="PF13905">
    <property type="entry name" value="Thioredoxin_8"/>
    <property type="match status" value="1"/>
</dbReference>
<dbReference type="PANTHER" id="PTHR42852:SF13">
    <property type="entry name" value="PROTEIN DIPZ"/>
    <property type="match status" value="1"/>
</dbReference>
<dbReference type="RefSeq" id="WP_121287643.1">
    <property type="nucleotide sequence ID" value="NZ_RCCK01000015.1"/>
</dbReference>
<dbReference type="Gene3D" id="3.40.30.10">
    <property type="entry name" value="Glutaredoxin"/>
    <property type="match status" value="1"/>
</dbReference>
<dbReference type="CDD" id="cd02966">
    <property type="entry name" value="TlpA_like_family"/>
    <property type="match status" value="1"/>
</dbReference>
<sequence length="172" mass="18929">MKAKLAITLIVVSFASHLYGQSKTNATVKEKSDLSIGGLAIGTKAPAINAVEWLSEVPDFTGKFVVLDFWGTSCKPCISGFAHVNELHRKYKNKAVFIAATTDESAEEIYAFDGPPVEFYSMMQKPSTWKDFNIQGIPQMIVIDPKGIVRFSGNGIDVNDKMLLDLFAKYGK</sequence>
<dbReference type="Proteomes" id="UP000273898">
    <property type="component" value="Unassembled WGS sequence"/>
</dbReference>
<dbReference type="EMBL" id="RCCK01000015">
    <property type="protein sequence ID" value="RLJ71982.1"/>
    <property type="molecule type" value="Genomic_DNA"/>
</dbReference>
<dbReference type="OrthoDB" id="9794348at2"/>
<keyword evidence="5" id="KW-1185">Reference proteome</keyword>
<dbReference type="PANTHER" id="PTHR42852">
    <property type="entry name" value="THIOL:DISULFIDE INTERCHANGE PROTEIN DSBE"/>
    <property type="match status" value="1"/>
</dbReference>
<evidence type="ECO:0000259" key="1">
    <source>
        <dbReference type="PROSITE" id="PS51352"/>
    </source>
</evidence>
<evidence type="ECO:0000313" key="4">
    <source>
        <dbReference type="Proteomes" id="UP000273898"/>
    </source>
</evidence>
<dbReference type="InterPro" id="IPR050553">
    <property type="entry name" value="Thioredoxin_ResA/DsbE_sf"/>
</dbReference>
<accession>A0A497XXE2</accession>
<name>A0A497XXE2_9SPHI</name>
<protein>
    <submittedName>
        <fullName evidence="2">Thioredoxin-like protein</fullName>
    </submittedName>
    <submittedName>
        <fullName evidence="3">TlpA family protein disulfide reductase</fullName>
    </submittedName>
</protein>
<dbReference type="PROSITE" id="PS51352">
    <property type="entry name" value="THIOREDOXIN_2"/>
    <property type="match status" value="1"/>
</dbReference>
<gene>
    <name evidence="2" type="ORF">BCL90_4809</name>
    <name evidence="3" type="ORF">E3V97_21805</name>
</gene>
<evidence type="ECO:0000313" key="3">
    <source>
        <dbReference type="EMBL" id="TFB28759.1"/>
    </source>
</evidence>
<dbReference type="InterPro" id="IPR012336">
    <property type="entry name" value="Thioredoxin-like_fold"/>
</dbReference>
<proteinExistence type="predicted"/>
<comment type="caution">
    <text evidence="2">The sequence shown here is derived from an EMBL/GenBank/DDBJ whole genome shotgun (WGS) entry which is preliminary data.</text>
</comment>
<dbReference type="SUPFAM" id="SSF52833">
    <property type="entry name" value="Thioredoxin-like"/>
    <property type="match status" value="1"/>
</dbReference>
<reference evidence="2 4" key="1">
    <citation type="submission" date="2018-10" db="EMBL/GenBank/DDBJ databases">
        <title>Genomic Encyclopedia of Archaeal and Bacterial Type Strains, Phase II (KMG-II): from individual species to whole genera.</title>
        <authorList>
            <person name="Goeker M."/>
        </authorList>
    </citation>
    <scope>NUCLEOTIDE SEQUENCE [LARGE SCALE GENOMIC DNA]</scope>
    <source>
        <strain evidence="2 4">DSM 19624</strain>
    </source>
</reference>